<dbReference type="InterPro" id="IPR007835">
    <property type="entry name" value="MOFRL"/>
</dbReference>
<comment type="caution">
    <text evidence="2">The sequence shown here is derived from an EMBL/GenBank/DDBJ whole genome shotgun (WGS) entry which is preliminary data.</text>
</comment>
<reference evidence="2 3" key="1">
    <citation type="submission" date="2016-07" db="EMBL/GenBank/DDBJ databases">
        <title>Characterization of isolates of Eisenbergiella tayi derived from blood cultures, using whole genome sequencing.</title>
        <authorList>
            <person name="Burdz T."/>
            <person name="Wiebe D."/>
            <person name="Huynh C."/>
            <person name="Bernard K."/>
        </authorList>
    </citation>
    <scope>NUCLEOTIDE SEQUENCE [LARGE SCALE GENOMIC DNA]</scope>
    <source>
        <strain evidence="2 3">NML 120489</strain>
    </source>
</reference>
<evidence type="ECO:0000259" key="1">
    <source>
        <dbReference type="Pfam" id="PF05161"/>
    </source>
</evidence>
<dbReference type="SUPFAM" id="SSF82544">
    <property type="entry name" value="GckA/TtuD-like"/>
    <property type="match status" value="1"/>
</dbReference>
<accession>A0A1E3AW03</accession>
<gene>
    <name evidence="2" type="ORF">BEH84_00519</name>
</gene>
<name>A0A1E3AW03_9FIRM</name>
<protein>
    <recommendedName>
        <fullName evidence="1">MOFRL domain-containing protein</fullName>
    </recommendedName>
</protein>
<proteinExistence type="predicted"/>
<feature type="domain" description="MOFRL" evidence="1">
    <location>
        <begin position="2"/>
        <end position="41"/>
    </location>
</feature>
<dbReference type="AlphaFoldDB" id="A0A1E3AW03"/>
<dbReference type="InterPro" id="IPR037035">
    <property type="entry name" value="GK-like_C_sf"/>
</dbReference>
<dbReference type="Gene3D" id="3.40.1480.10">
    <property type="entry name" value="MOFRL domain"/>
    <property type="match status" value="1"/>
</dbReference>
<evidence type="ECO:0000313" key="2">
    <source>
        <dbReference type="EMBL" id="ODM12804.1"/>
    </source>
</evidence>
<dbReference type="EMBL" id="MCGI01000001">
    <property type="protein sequence ID" value="ODM12804.1"/>
    <property type="molecule type" value="Genomic_DNA"/>
</dbReference>
<dbReference type="Proteomes" id="UP000095003">
    <property type="component" value="Unassembled WGS sequence"/>
</dbReference>
<dbReference type="Pfam" id="PF05161">
    <property type="entry name" value="MOFRL"/>
    <property type="match status" value="1"/>
</dbReference>
<sequence>MNELEAMGISCEEILKNYDSYHALEKAGGLIRTDATGTNVNVNEQAVLNVLLAMEKQSLERLTENYVSFFLI</sequence>
<evidence type="ECO:0000313" key="3">
    <source>
        <dbReference type="Proteomes" id="UP000095003"/>
    </source>
</evidence>
<organism evidence="2 3">
    <name type="scientific">Eisenbergiella tayi</name>
    <dbReference type="NCBI Taxonomy" id="1432052"/>
    <lineage>
        <taxon>Bacteria</taxon>
        <taxon>Bacillati</taxon>
        <taxon>Bacillota</taxon>
        <taxon>Clostridia</taxon>
        <taxon>Lachnospirales</taxon>
        <taxon>Lachnospiraceae</taxon>
        <taxon>Eisenbergiella</taxon>
    </lineage>
</organism>